<dbReference type="InterPro" id="IPR012338">
    <property type="entry name" value="Beta-lactam/transpept-like"/>
</dbReference>
<evidence type="ECO:0000313" key="6">
    <source>
        <dbReference type="Proteomes" id="UP000251993"/>
    </source>
</evidence>
<dbReference type="GO" id="GO:0046677">
    <property type="term" value="P:response to antibiotic"/>
    <property type="evidence" value="ECO:0007669"/>
    <property type="project" value="InterPro"/>
</dbReference>
<dbReference type="Proteomes" id="UP000251993">
    <property type="component" value="Chromosome"/>
</dbReference>
<comment type="catalytic activity">
    <reaction evidence="1">
        <text>a beta-lactam + H2O = a substituted beta-amino acid</text>
        <dbReference type="Rhea" id="RHEA:20401"/>
        <dbReference type="ChEBI" id="CHEBI:15377"/>
        <dbReference type="ChEBI" id="CHEBI:35627"/>
        <dbReference type="ChEBI" id="CHEBI:140347"/>
        <dbReference type="EC" id="3.5.2.6"/>
    </reaction>
</comment>
<keyword evidence="5" id="KW-0378">Hydrolase</keyword>
<organism evidence="5 6">
    <name type="scientific">Runella rosea</name>
    <dbReference type="NCBI Taxonomy" id="2259595"/>
    <lineage>
        <taxon>Bacteria</taxon>
        <taxon>Pseudomonadati</taxon>
        <taxon>Bacteroidota</taxon>
        <taxon>Cytophagia</taxon>
        <taxon>Cytophagales</taxon>
        <taxon>Spirosomataceae</taxon>
        <taxon>Runella</taxon>
    </lineage>
</organism>
<reference evidence="5 6" key="1">
    <citation type="submission" date="2018-07" db="EMBL/GenBank/DDBJ databases">
        <title>Genome sequencing of Runella.</title>
        <authorList>
            <person name="Baek M.-G."/>
            <person name="Yi H."/>
        </authorList>
    </citation>
    <scope>NUCLEOTIDE SEQUENCE [LARGE SCALE GENOMIC DNA]</scope>
    <source>
        <strain evidence="5 6">HYN0085</strain>
    </source>
</reference>
<dbReference type="EMBL" id="CP030850">
    <property type="protein sequence ID" value="AXE21760.1"/>
    <property type="molecule type" value="Genomic_DNA"/>
</dbReference>
<evidence type="ECO:0000256" key="1">
    <source>
        <dbReference type="ARBA" id="ARBA00001526"/>
    </source>
</evidence>
<dbReference type="Gene3D" id="3.40.710.10">
    <property type="entry name" value="DD-peptidase/beta-lactamase superfamily"/>
    <property type="match status" value="1"/>
</dbReference>
<dbReference type="PANTHER" id="PTHR35333:SF3">
    <property type="entry name" value="BETA-LACTAMASE-TYPE TRANSPEPTIDASE FOLD CONTAINING PROTEIN"/>
    <property type="match status" value="1"/>
</dbReference>
<dbReference type="GO" id="GO:0008800">
    <property type="term" value="F:beta-lactamase activity"/>
    <property type="evidence" value="ECO:0007669"/>
    <property type="project" value="UniProtKB-EC"/>
</dbReference>
<dbReference type="AlphaFoldDB" id="A0A344TSY9"/>
<sequence>MPETLFLMRQLIFLCFMLFPFVGIAQKQDSFSSLETYLAQLSPTTIVNLQVESLTGEIYFCKGPAESVPSASIIKIPILVELMEQVKAGKVNLDETYTLVAADKTGGSGVMASYPDGQQMSLKEVARLMMIASDNTATNIFIRKLGREKINDRMKLLGLASLQLNRVMMDTAAVSRGIDNYVTARDINALLRLIYGHKVATPNLCEQMMEFLFENRDTVTLPRLIPKTIKIAHKTGGLTYVRGDAGIVFAATPFVISVFVRGTPEKNAEKIIGEIGKICFKIFNKKN</sequence>
<dbReference type="EC" id="3.5.2.6" evidence="3"/>
<dbReference type="GO" id="GO:0030655">
    <property type="term" value="P:beta-lactam antibiotic catabolic process"/>
    <property type="evidence" value="ECO:0007669"/>
    <property type="project" value="InterPro"/>
</dbReference>
<dbReference type="InterPro" id="IPR000871">
    <property type="entry name" value="Beta-lactam_class-A"/>
</dbReference>
<evidence type="ECO:0000256" key="2">
    <source>
        <dbReference type="ARBA" id="ARBA00009009"/>
    </source>
</evidence>
<protein>
    <recommendedName>
        <fullName evidence="3">beta-lactamase</fullName>
        <ecNumber evidence="3">3.5.2.6</ecNumber>
    </recommendedName>
</protein>
<dbReference type="OrthoDB" id="9772863at2"/>
<evidence type="ECO:0000313" key="5">
    <source>
        <dbReference type="EMBL" id="AXE21760.1"/>
    </source>
</evidence>
<dbReference type="SUPFAM" id="SSF56601">
    <property type="entry name" value="beta-lactamase/transpeptidase-like"/>
    <property type="match status" value="1"/>
</dbReference>
<keyword evidence="6" id="KW-1185">Reference proteome</keyword>
<feature type="domain" description="Beta-lactamase class A catalytic" evidence="4">
    <location>
        <begin position="51"/>
        <end position="260"/>
    </location>
</feature>
<evidence type="ECO:0000259" key="4">
    <source>
        <dbReference type="Pfam" id="PF13354"/>
    </source>
</evidence>
<evidence type="ECO:0000256" key="3">
    <source>
        <dbReference type="ARBA" id="ARBA00012865"/>
    </source>
</evidence>
<name>A0A344TSY9_9BACT</name>
<comment type="similarity">
    <text evidence="2">Belongs to the class-A beta-lactamase family.</text>
</comment>
<dbReference type="Pfam" id="PF13354">
    <property type="entry name" value="Beta-lactamase2"/>
    <property type="match status" value="1"/>
</dbReference>
<dbReference type="InterPro" id="IPR045155">
    <property type="entry name" value="Beta-lactam_cat"/>
</dbReference>
<dbReference type="PANTHER" id="PTHR35333">
    <property type="entry name" value="BETA-LACTAMASE"/>
    <property type="match status" value="1"/>
</dbReference>
<gene>
    <name evidence="5" type="ORF">DR864_27070</name>
</gene>
<proteinExistence type="inferred from homology"/>
<dbReference type="KEGG" id="run:DR864_27070"/>
<accession>A0A344TSY9</accession>